<name>A0A1M6LC40_9FIRM</name>
<dbReference type="AlphaFoldDB" id="A0A1M6LC40"/>
<dbReference type="EMBL" id="FRAH01000004">
    <property type="protein sequence ID" value="SHJ68655.1"/>
    <property type="molecule type" value="Genomic_DNA"/>
</dbReference>
<accession>A0A1M6LC40</accession>
<keyword evidence="2" id="KW-1185">Reference proteome</keyword>
<evidence type="ECO:0008006" key="3">
    <source>
        <dbReference type="Google" id="ProtNLM"/>
    </source>
</evidence>
<evidence type="ECO:0000313" key="1">
    <source>
        <dbReference type="EMBL" id="SHJ68655.1"/>
    </source>
</evidence>
<protein>
    <recommendedName>
        <fullName evidence="3">Ribbon-helix-helix protein, copG family</fullName>
    </recommendedName>
</protein>
<organism evidence="1 2">
    <name type="scientific">Anaerotignum lactatifermentans DSM 14214</name>
    <dbReference type="NCBI Taxonomy" id="1121323"/>
    <lineage>
        <taxon>Bacteria</taxon>
        <taxon>Bacillati</taxon>
        <taxon>Bacillota</taxon>
        <taxon>Clostridia</taxon>
        <taxon>Lachnospirales</taxon>
        <taxon>Anaerotignaceae</taxon>
        <taxon>Anaerotignum</taxon>
    </lineage>
</organism>
<gene>
    <name evidence="1" type="ORF">SAMN02745138_00336</name>
</gene>
<sequence length="136" mass="15685">MEDKKNKITIRISDETLRKCNEGMSITDCGVRNDFIERSIEFYSGYVSAQTHTDFLASVILESMSGIVKTSENRIARLLFKIAVEMAKLEQMLASINDMDEETMRRLHIRCVNEVKKINGIIKMEDAVRYQRGDDE</sequence>
<dbReference type="RefSeq" id="WP_072848438.1">
    <property type="nucleotide sequence ID" value="NZ_FRAH01000004.1"/>
</dbReference>
<dbReference type="Proteomes" id="UP000183975">
    <property type="component" value="Unassembled WGS sequence"/>
</dbReference>
<proteinExistence type="predicted"/>
<evidence type="ECO:0000313" key="2">
    <source>
        <dbReference type="Proteomes" id="UP000183975"/>
    </source>
</evidence>
<dbReference type="OrthoDB" id="1734420at2"/>
<reference evidence="1 2" key="1">
    <citation type="submission" date="2016-11" db="EMBL/GenBank/DDBJ databases">
        <authorList>
            <person name="Jaros S."/>
            <person name="Januszkiewicz K."/>
            <person name="Wedrychowicz H."/>
        </authorList>
    </citation>
    <scope>NUCLEOTIDE SEQUENCE [LARGE SCALE GENOMIC DNA]</scope>
    <source>
        <strain evidence="1 2">DSM 14214</strain>
    </source>
</reference>